<feature type="region of interest" description="Disordered" evidence="1">
    <location>
        <begin position="1"/>
        <end position="32"/>
    </location>
</feature>
<evidence type="ECO:0000313" key="3">
    <source>
        <dbReference type="Proteomes" id="UP001168877"/>
    </source>
</evidence>
<reference evidence="2" key="2">
    <citation type="submission" date="2023-06" db="EMBL/GenBank/DDBJ databases">
        <authorList>
            <person name="Swenson N.G."/>
            <person name="Wegrzyn J.L."/>
            <person name="Mcevoy S.L."/>
        </authorList>
    </citation>
    <scope>NUCLEOTIDE SEQUENCE</scope>
    <source>
        <strain evidence="2">NS2018</strain>
        <tissue evidence="2">Leaf</tissue>
    </source>
</reference>
<reference evidence="2" key="1">
    <citation type="journal article" date="2022" name="Plant J.">
        <title>Strategies of tolerance reflected in two North American maple genomes.</title>
        <authorList>
            <person name="McEvoy S.L."/>
            <person name="Sezen U.U."/>
            <person name="Trouern-Trend A."/>
            <person name="McMahon S.M."/>
            <person name="Schaberg P.G."/>
            <person name="Yang J."/>
            <person name="Wegrzyn J.L."/>
            <person name="Swenson N.G."/>
        </authorList>
    </citation>
    <scope>NUCLEOTIDE SEQUENCE</scope>
    <source>
        <strain evidence="2">NS2018</strain>
    </source>
</reference>
<accession>A0AA39W5H1</accession>
<dbReference type="Proteomes" id="UP001168877">
    <property type="component" value="Unassembled WGS sequence"/>
</dbReference>
<comment type="caution">
    <text evidence="2">The sequence shown here is derived from an EMBL/GenBank/DDBJ whole genome shotgun (WGS) entry which is preliminary data.</text>
</comment>
<organism evidence="2 3">
    <name type="scientific">Acer saccharum</name>
    <name type="common">Sugar maple</name>
    <dbReference type="NCBI Taxonomy" id="4024"/>
    <lineage>
        <taxon>Eukaryota</taxon>
        <taxon>Viridiplantae</taxon>
        <taxon>Streptophyta</taxon>
        <taxon>Embryophyta</taxon>
        <taxon>Tracheophyta</taxon>
        <taxon>Spermatophyta</taxon>
        <taxon>Magnoliopsida</taxon>
        <taxon>eudicotyledons</taxon>
        <taxon>Gunneridae</taxon>
        <taxon>Pentapetalae</taxon>
        <taxon>rosids</taxon>
        <taxon>malvids</taxon>
        <taxon>Sapindales</taxon>
        <taxon>Sapindaceae</taxon>
        <taxon>Hippocastanoideae</taxon>
        <taxon>Acereae</taxon>
        <taxon>Acer</taxon>
    </lineage>
</organism>
<protein>
    <submittedName>
        <fullName evidence="2">Uncharacterized protein</fullName>
    </submittedName>
</protein>
<evidence type="ECO:0000256" key="1">
    <source>
        <dbReference type="SAM" id="MobiDB-lite"/>
    </source>
</evidence>
<dbReference type="EMBL" id="JAUESC010000002">
    <property type="protein sequence ID" value="KAK0603310.1"/>
    <property type="molecule type" value="Genomic_DNA"/>
</dbReference>
<evidence type="ECO:0000313" key="2">
    <source>
        <dbReference type="EMBL" id="KAK0603310.1"/>
    </source>
</evidence>
<sequence>MRAANTEWTKPRPHHVIRKGSPGNGGSGGSVGKILARTEQAIIPIVQLQGQVSIDSMRPADSNVKRDANIKVCNPEARGRDMVMDGVEAYSDNLPVVSYQDPNK</sequence>
<gene>
    <name evidence="2" type="ORF">LWI29_003592</name>
</gene>
<feature type="compositionally biased region" description="Gly residues" evidence="1">
    <location>
        <begin position="22"/>
        <end position="31"/>
    </location>
</feature>
<dbReference type="AlphaFoldDB" id="A0AA39W5H1"/>
<keyword evidence="3" id="KW-1185">Reference proteome</keyword>
<proteinExistence type="predicted"/>
<name>A0AA39W5H1_ACESA</name>